<name>A0A7X6M0X0_9NOCA</name>
<evidence type="ECO:0000313" key="4">
    <source>
        <dbReference type="Proteomes" id="UP000523447"/>
    </source>
</evidence>
<evidence type="ECO:0000256" key="2">
    <source>
        <dbReference type="SAM" id="Phobius"/>
    </source>
</evidence>
<dbReference type="EMBL" id="JAAXPE010000026">
    <property type="protein sequence ID" value="NKY88157.1"/>
    <property type="molecule type" value="Genomic_DNA"/>
</dbReference>
<gene>
    <name evidence="3" type="ORF">HGA07_21350</name>
</gene>
<keyword evidence="2" id="KW-1133">Transmembrane helix</keyword>
<keyword evidence="2" id="KW-0472">Membrane</keyword>
<proteinExistence type="predicted"/>
<feature type="region of interest" description="Disordered" evidence="1">
    <location>
        <begin position="1"/>
        <end position="21"/>
    </location>
</feature>
<keyword evidence="2" id="KW-0812">Transmembrane</keyword>
<evidence type="ECO:0000313" key="3">
    <source>
        <dbReference type="EMBL" id="NKY88157.1"/>
    </source>
</evidence>
<keyword evidence="4" id="KW-1185">Reference proteome</keyword>
<protein>
    <submittedName>
        <fullName evidence="3">Uncharacterized protein</fullName>
    </submittedName>
</protein>
<organism evidence="3 4">
    <name type="scientific">Nocardia veterana</name>
    <dbReference type="NCBI Taxonomy" id="132249"/>
    <lineage>
        <taxon>Bacteria</taxon>
        <taxon>Bacillati</taxon>
        <taxon>Actinomycetota</taxon>
        <taxon>Actinomycetes</taxon>
        <taxon>Mycobacteriales</taxon>
        <taxon>Nocardiaceae</taxon>
        <taxon>Nocardia</taxon>
    </lineage>
</organism>
<comment type="caution">
    <text evidence="3">The sequence shown here is derived from an EMBL/GenBank/DDBJ whole genome shotgun (WGS) entry which is preliminary data.</text>
</comment>
<evidence type="ECO:0000256" key="1">
    <source>
        <dbReference type="SAM" id="MobiDB-lite"/>
    </source>
</evidence>
<dbReference type="Proteomes" id="UP000523447">
    <property type="component" value="Unassembled WGS sequence"/>
</dbReference>
<accession>A0A7X6M0X0</accession>
<dbReference type="AlphaFoldDB" id="A0A7X6M0X0"/>
<feature type="transmembrane region" description="Helical" evidence="2">
    <location>
        <begin position="62"/>
        <end position="79"/>
    </location>
</feature>
<feature type="compositionally biased region" description="Polar residues" evidence="1">
    <location>
        <begin position="9"/>
        <end position="20"/>
    </location>
</feature>
<dbReference type="RefSeq" id="WP_157171698.1">
    <property type="nucleotide sequence ID" value="NZ_CAWPHS010000019.1"/>
</dbReference>
<feature type="transmembrane region" description="Helical" evidence="2">
    <location>
        <begin position="119"/>
        <end position="141"/>
    </location>
</feature>
<feature type="transmembrane region" description="Helical" evidence="2">
    <location>
        <begin position="86"/>
        <end position="107"/>
    </location>
</feature>
<reference evidence="3 4" key="1">
    <citation type="submission" date="2020-04" db="EMBL/GenBank/DDBJ databases">
        <title>MicrobeNet Type strains.</title>
        <authorList>
            <person name="Nicholson A.C."/>
        </authorList>
    </citation>
    <scope>NUCLEOTIDE SEQUENCE [LARGE SCALE GENOMIC DNA]</scope>
    <source>
        <strain evidence="3 4">DSM 44445</strain>
    </source>
</reference>
<feature type="transmembrane region" description="Helical" evidence="2">
    <location>
        <begin position="32"/>
        <end position="50"/>
    </location>
</feature>
<sequence length="157" mass="16339">MHQHLQPGQAPQPSAGSATPWQMPRSVRAARIIIFAMAAIGLVGTVVLIASGDPFAAGGNTTGYFFFWVLAVLACFFGSGRGGVRAAATTFAILEMLMALGSSGFNSGAADSRSGGGEFFIRLSPGPIGVIVAIVVIVLLYQRSAAAWFGRPRAPRR</sequence>